<dbReference type="PANTHER" id="PTHR30531">
    <property type="entry name" value="FLAGELLAR BIOSYNTHETIC PROTEIN FLHB"/>
    <property type="match status" value="1"/>
</dbReference>
<dbReference type="PRINTS" id="PR00950">
    <property type="entry name" value="TYPE3IMSPROT"/>
</dbReference>
<name>A0A2Y9A4E9_9MICO</name>
<dbReference type="RefSeq" id="WP_110851538.1">
    <property type="nucleotide sequence ID" value="NZ_QKLZ01000002.1"/>
</dbReference>
<dbReference type="EMBL" id="UETB01000002">
    <property type="protein sequence ID" value="SSA39294.1"/>
    <property type="molecule type" value="Genomic_DNA"/>
</dbReference>
<proteinExistence type="predicted"/>
<dbReference type="InterPro" id="IPR006135">
    <property type="entry name" value="T3SS_substrate_exporter"/>
</dbReference>
<evidence type="ECO:0000256" key="2">
    <source>
        <dbReference type="SAM" id="Phobius"/>
    </source>
</evidence>
<feature type="transmembrane region" description="Helical" evidence="2">
    <location>
        <begin position="83"/>
        <end position="107"/>
    </location>
</feature>
<evidence type="ECO:0000256" key="1">
    <source>
        <dbReference type="SAM" id="MobiDB-lite"/>
    </source>
</evidence>
<dbReference type="Gene3D" id="6.10.250.2080">
    <property type="match status" value="1"/>
</dbReference>
<protein>
    <submittedName>
        <fullName evidence="3">Flagellar biosynthetic protein FlhB</fullName>
    </submittedName>
</protein>
<keyword evidence="2" id="KW-0472">Membrane</keyword>
<keyword evidence="3" id="KW-0282">Flagellum</keyword>
<keyword evidence="2" id="KW-1133">Transmembrane helix</keyword>
<feature type="transmembrane region" description="Helical" evidence="2">
    <location>
        <begin position="190"/>
        <end position="210"/>
    </location>
</feature>
<gene>
    <name evidence="3" type="ORF">SAMN05216184_102214</name>
</gene>
<accession>A0A2Y9A4E9</accession>
<dbReference type="GO" id="GO:0005886">
    <property type="term" value="C:plasma membrane"/>
    <property type="evidence" value="ECO:0007669"/>
    <property type="project" value="TreeGrafter"/>
</dbReference>
<dbReference type="OrthoDB" id="9807950at2"/>
<feature type="transmembrane region" description="Helical" evidence="2">
    <location>
        <begin position="151"/>
        <end position="170"/>
    </location>
</feature>
<dbReference type="GO" id="GO:0009306">
    <property type="term" value="P:protein secretion"/>
    <property type="evidence" value="ECO:0007669"/>
    <property type="project" value="InterPro"/>
</dbReference>
<keyword evidence="4" id="KW-1185">Reference proteome</keyword>
<dbReference type="Gene3D" id="3.40.1690.10">
    <property type="entry name" value="secretion proteins EscU"/>
    <property type="match status" value="1"/>
</dbReference>
<reference evidence="3 4" key="1">
    <citation type="submission" date="2016-10" db="EMBL/GenBank/DDBJ databases">
        <authorList>
            <person name="Cai Z."/>
        </authorList>
    </citation>
    <scope>NUCLEOTIDE SEQUENCE [LARGE SCALE GENOMIC DNA]</scope>
    <source>
        <strain evidence="3 4">CGMCC 1.10826</strain>
    </source>
</reference>
<keyword evidence="3" id="KW-0966">Cell projection</keyword>
<dbReference type="InterPro" id="IPR029025">
    <property type="entry name" value="T3SS_substrate_exporter_C"/>
</dbReference>
<dbReference type="PANTHER" id="PTHR30531:SF12">
    <property type="entry name" value="FLAGELLAR BIOSYNTHETIC PROTEIN FLHB"/>
    <property type="match status" value="1"/>
</dbReference>
<feature type="transmembrane region" description="Helical" evidence="2">
    <location>
        <begin position="32"/>
        <end position="50"/>
    </location>
</feature>
<evidence type="ECO:0000313" key="3">
    <source>
        <dbReference type="EMBL" id="SSA39294.1"/>
    </source>
</evidence>
<dbReference type="Proteomes" id="UP000250222">
    <property type="component" value="Unassembled WGS sequence"/>
</dbReference>
<dbReference type="SUPFAM" id="SSF160544">
    <property type="entry name" value="EscU C-terminal domain-like"/>
    <property type="match status" value="1"/>
</dbReference>
<dbReference type="AlphaFoldDB" id="A0A2Y9A4E9"/>
<sequence length="366" mass="38888">MSKTAGEKSEKATPERMKKARKDGSLGKSQDLTAWVVVGAGVLTMPMVVARGSDAAAGHVLGLREVIAAPEPALAVRALGEGLLSAIMAVAPLLAVAALAAVAAGVAQGGVHISTKKLKPRFEQFNLAKGAKRLFGPQAWWQGVKAFLKTLVVGAVLYSAVVGLIPIVAQSGQLSVMQILGEVGSRIQTLLTWGVAAGLALAAVDLLVVMRRNRKTTRMSKQEVKDEHKRSEGDPMIKGQRLAKARAMSRNRMLAAVADADVVVVNPTHVAVALRYEPGKGAPRVVAKGQGHLAAKIRERAAQHRVAVVQDITLARTLNAMCEVGHEVPDYLYEAVARVLAFVMSLRRRGAATGTHRMPQSRKDSR</sequence>
<keyword evidence="3" id="KW-0969">Cilium</keyword>
<feature type="region of interest" description="Disordered" evidence="1">
    <location>
        <begin position="1"/>
        <end position="25"/>
    </location>
</feature>
<organism evidence="3 4">
    <name type="scientific">Georgenia satyanarayanai</name>
    <dbReference type="NCBI Taxonomy" id="860221"/>
    <lineage>
        <taxon>Bacteria</taxon>
        <taxon>Bacillati</taxon>
        <taxon>Actinomycetota</taxon>
        <taxon>Actinomycetes</taxon>
        <taxon>Micrococcales</taxon>
        <taxon>Bogoriellaceae</taxon>
        <taxon>Georgenia</taxon>
    </lineage>
</organism>
<keyword evidence="2" id="KW-0812">Transmembrane</keyword>
<dbReference type="Pfam" id="PF01312">
    <property type="entry name" value="Bac_export_2"/>
    <property type="match status" value="1"/>
</dbReference>
<evidence type="ECO:0000313" key="4">
    <source>
        <dbReference type="Proteomes" id="UP000250222"/>
    </source>
</evidence>